<comment type="caution">
    <text evidence="2">The sequence shown here is derived from an EMBL/GenBank/DDBJ whole genome shotgun (WGS) entry which is preliminary data.</text>
</comment>
<dbReference type="Proteomes" id="UP000789901">
    <property type="component" value="Unassembled WGS sequence"/>
</dbReference>
<accession>A0ABN7XEN5</accession>
<keyword evidence="3" id="KW-1185">Reference proteome</keyword>
<feature type="region of interest" description="Disordered" evidence="1">
    <location>
        <begin position="40"/>
        <end position="59"/>
    </location>
</feature>
<evidence type="ECO:0000313" key="3">
    <source>
        <dbReference type="Proteomes" id="UP000789901"/>
    </source>
</evidence>
<organism evidence="2 3">
    <name type="scientific">Gigaspora margarita</name>
    <dbReference type="NCBI Taxonomy" id="4874"/>
    <lineage>
        <taxon>Eukaryota</taxon>
        <taxon>Fungi</taxon>
        <taxon>Fungi incertae sedis</taxon>
        <taxon>Mucoromycota</taxon>
        <taxon>Glomeromycotina</taxon>
        <taxon>Glomeromycetes</taxon>
        <taxon>Diversisporales</taxon>
        <taxon>Gigasporaceae</taxon>
        <taxon>Gigaspora</taxon>
    </lineage>
</organism>
<evidence type="ECO:0000256" key="1">
    <source>
        <dbReference type="SAM" id="MobiDB-lite"/>
    </source>
</evidence>
<feature type="compositionally biased region" description="Polar residues" evidence="1">
    <location>
        <begin position="40"/>
        <end position="53"/>
    </location>
</feature>
<evidence type="ECO:0000313" key="2">
    <source>
        <dbReference type="EMBL" id="CAG8852479.1"/>
    </source>
</evidence>
<proteinExistence type="predicted"/>
<reference evidence="2 3" key="1">
    <citation type="submission" date="2021-06" db="EMBL/GenBank/DDBJ databases">
        <authorList>
            <person name="Kallberg Y."/>
            <person name="Tangrot J."/>
            <person name="Rosling A."/>
        </authorList>
    </citation>
    <scope>NUCLEOTIDE SEQUENCE [LARGE SCALE GENOMIC DNA]</scope>
    <source>
        <strain evidence="2 3">120-4 pot B 10/14</strain>
    </source>
</reference>
<dbReference type="EMBL" id="CAJVQB010112409">
    <property type="protein sequence ID" value="CAG8852479.1"/>
    <property type="molecule type" value="Genomic_DNA"/>
</dbReference>
<protein>
    <submittedName>
        <fullName evidence="2">33818_t:CDS:1</fullName>
    </submittedName>
</protein>
<name>A0ABN7XEN5_GIGMA</name>
<feature type="non-terminal residue" evidence="2">
    <location>
        <position position="1"/>
    </location>
</feature>
<gene>
    <name evidence="2" type="ORF">GMARGA_LOCUS41300</name>
</gene>
<sequence length="59" mass="6435">SLPVIAIPMAKHYFLNTDINNKILPSVVLIPTQTSITKFTPSNSDISGNTGSEIQELHQ</sequence>